<dbReference type="Proteomes" id="UP000429607">
    <property type="component" value="Unassembled WGS sequence"/>
</dbReference>
<proteinExistence type="predicted"/>
<evidence type="ECO:0000313" key="3">
    <source>
        <dbReference type="Proteomes" id="UP000429607"/>
    </source>
</evidence>
<evidence type="ECO:0000313" key="2">
    <source>
        <dbReference type="EMBL" id="KAE9352360.1"/>
    </source>
</evidence>
<evidence type="ECO:0000313" key="4">
    <source>
        <dbReference type="Proteomes" id="UP000434957"/>
    </source>
</evidence>
<dbReference type="AlphaFoldDB" id="A0A6A3P1V8"/>
<dbReference type="EMBL" id="QXFT01000167">
    <property type="protein sequence ID" value="KAE9352360.1"/>
    <property type="molecule type" value="Genomic_DNA"/>
</dbReference>
<accession>A0A6A3P1V8</accession>
<organism evidence="1 3">
    <name type="scientific">Phytophthora rubi</name>
    <dbReference type="NCBI Taxonomy" id="129364"/>
    <lineage>
        <taxon>Eukaryota</taxon>
        <taxon>Sar</taxon>
        <taxon>Stramenopiles</taxon>
        <taxon>Oomycota</taxon>
        <taxon>Peronosporomycetes</taxon>
        <taxon>Peronosporales</taxon>
        <taxon>Peronosporaceae</taxon>
        <taxon>Phytophthora</taxon>
    </lineage>
</organism>
<dbReference type="Proteomes" id="UP000434957">
    <property type="component" value="Unassembled WGS sequence"/>
</dbReference>
<comment type="caution">
    <text evidence="1">The sequence shown here is derived from an EMBL/GenBank/DDBJ whole genome shotgun (WGS) entry which is preliminary data.</text>
</comment>
<gene>
    <name evidence="1" type="ORF">PR001_g4337</name>
    <name evidence="2" type="ORF">PR003_g4424</name>
</gene>
<name>A0A6A3P1V8_9STRA</name>
<protein>
    <submittedName>
        <fullName evidence="1">Uncharacterized protein</fullName>
    </submittedName>
</protein>
<reference evidence="1 3" key="1">
    <citation type="submission" date="2018-09" db="EMBL/GenBank/DDBJ databases">
        <title>Genomic investigation of the strawberry pathogen Phytophthora fragariae indicates pathogenicity is determined by transcriptional variation in three key races.</title>
        <authorList>
            <person name="Adams T.M."/>
            <person name="Armitage A.D."/>
            <person name="Sobczyk M.K."/>
            <person name="Bates H.J."/>
            <person name="Dunwell J.M."/>
            <person name="Nellist C.F."/>
            <person name="Harrison R.J."/>
        </authorList>
    </citation>
    <scope>NUCLEOTIDE SEQUENCE [LARGE SCALE GENOMIC DNA]</scope>
    <source>
        <strain evidence="1 3">SCRP249</strain>
        <strain evidence="2 4">SCRP333</strain>
    </source>
</reference>
<dbReference type="EMBL" id="QXFV01000175">
    <property type="protein sequence ID" value="KAE9047127.1"/>
    <property type="molecule type" value="Genomic_DNA"/>
</dbReference>
<evidence type="ECO:0000313" key="1">
    <source>
        <dbReference type="EMBL" id="KAE9047127.1"/>
    </source>
</evidence>
<keyword evidence="4" id="KW-1185">Reference proteome</keyword>
<sequence>MSSSAEKLVEEDESVSERKEQSLSINYSFLPASIRELFVSSSGIQPSSTNSELHAEEIAELGLTFADFLHELESCTDLVVGSSALDAMRIVVETSPGSTKTLANVVKVAQTLDRRLQEGFWNEAIEASSIALLQAFRDVLDAQ</sequence>